<dbReference type="PIRSF" id="PIRSF016578">
    <property type="entry name" value="HsaA"/>
    <property type="match status" value="1"/>
</dbReference>
<dbReference type="InterPro" id="IPR036250">
    <property type="entry name" value="AcylCo_DH-like_C"/>
</dbReference>
<dbReference type="Gene3D" id="2.40.110.10">
    <property type="entry name" value="Butyryl-CoA Dehydrogenase, subunit A, domain 2"/>
    <property type="match status" value="1"/>
</dbReference>
<evidence type="ECO:0000256" key="3">
    <source>
        <dbReference type="ARBA" id="ARBA00022630"/>
    </source>
</evidence>
<evidence type="ECO:0000313" key="9">
    <source>
        <dbReference type="Proteomes" id="UP001169027"/>
    </source>
</evidence>
<dbReference type="InterPro" id="IPR009075">
    <property type="entry name" value="AcylCo_DH/oxidase_C"/>
</dbReference>
<evidence type="ECO:0000256" key="2">
    <source>
        <dbReference type="ARBA" id="ARBA00009347"/>
    </source>
</evidence>
<dbReference type="SUPFAM" id="SSF47203">
    <property type="entry name" value="Acyl-CoA dehydrogenase C-terminal domain-like"/>
    <property type="match status" value="1"/>
</dbReference>
<keyword evidence="3" id="KW-0285">Flavoprotein</keyword>
<dbReference type="InterPro" id="IPR006091">
    <property type="entry name" value="Acyl-CoA_Oxase/DH_mid-dom"/>
</dbReference>
<dbReference type="PANTHER" id="PTHR43884:SF12">
    <property type="entry name" value="ISOVALERYL-COA DEHYDROGENASE, MITOCHONDRIAL-RELATED"/>
    <property type="match status" value="1"/>
</dbReference>
<dbReference type="CDD" id="cd00567">
    <property type="entry name" value="ACAD"/>
    <property type="match status" value="1"/>
</dbReference>
<dbReference type="SUPFAM" id="SSF56645">
    <property type="entry name" value="Acyl-CoA dehydrogenase NM domain-like"/>
    <property type="match status" value="1"/>
</dbReference>
<feature type="domain" description="Acyl-CoA oxidase/dehydrogenase middle" evidence="6">
    <location>
        <begin position="124"/>
        <end position="222"/>
    </location>
</feature>
<dbReference type="EC" id="1.-.-.-" evidence="8"/>
<evidence type="ECO:0000259" key="5">
    <source>
        <dbReference type="Pfam" id="PF00441"/>
    </source>
</evidence>
<feature type="domain" description="Acyl-CoA dehydrogenase/oxidase C-terminal" evidence="5">
    <location>
        <begin position="235"/>
        <end position="381"/>
    </location>
</feature>
<feature type="domain" description="Acyl-CoA dehydrogenase/oxidase N-terminal" evidence="7">
    <location>
        <begin position="7"/>
        <end position="120"/>
    </location>
</feature>
<protein>
    <submittedName>
        <fullName evidence="8">Acyl-CoA dehydrogenase family protein</fullName>
        <ecNumber evidence="8">1.-.-.-</ecNumber>
    </submittedName>
</protein>
<dbReference type="InterPro" id="IPR046373">
    <property type="entry name" value="Acyl-CoA_Oxase/DH_mid-dom_sf"/>
</dbReference>
<dbReference type="RefSeq" id="WP_301816094.1">
    <property type="nucleotide sequence ID" value="NZ_JAUJZH010000045.1"/>
</dbReference>
<dbReference type="Proteomes" id="UP001169027">
    <property type="component" value="Unassembled WGS sequence"/>
</dbReference>
<evidence type="ECO:0000256" key="1">
    <source>
        <dbReference type="ARBA" id="ARBA00001974"/>
    </source>
</evidence>
<dbReference type="Pfam" id="PF00441">
    <property type="entry name" value="Acyl-CoA_dh_1"/>
    <property type="match status" value="1"/>
</dbReference>
<evidence type="ECO:0000256" key="4">
    <source>
        <dbReference type="ARBA" id="ARBA00022827"/>
    </source>
</evidence>
<dbReference type="PROSITE" id="PS00073">
    <property type="entry name" value="ACYL_COA_DH_2"/>
    <property type="match status" value="1"/>
</dbReference>
<dbReference type="InterPro" id="IPR013786">
    <property type="entry name" value="AcylCoA_DH/ox_N"/>
</dbReference>
<dbReference type="Gene3D" id="1.20.140.10">
    <property type="entry name" value="Butyryl-CoA Dehydrogenase, subunit A, domain 3"/>
    <property type="match status" value="1"/>
</dbReference>
<dbReference type="InterPro" id="IPR009100">
    <property type="entry name" value="AcylCoA_DH/oxidase_NM_dom_sf"/>
</dbReference>
<dbReference type="InterPro" id="IPR037069">
    <property type="entry name" value="AcylCoA_DH/ox_N_sf"/>
</dbReference>
<evidence type="ECO:0000259" key="6">
    <source>
        <dbReference type="Pfam" id="PF02770"/>
    </source>
</evidence>
<accession>A0ABT8SFF1</accession>
<comment type="cofactor">
    <cofactor evidence="1">
        <name>FAD</name>
        <dbReference type="ChEBI" id="CHEBI:57692"/>
    </cofactor>
</comment>
<dbReference type="Pfam" id="PF02770">
    <property type="entry name" value="Acyl-CoA_dh_M"/>
    <property type="match status" value="1"/>
</dbReference>
<name>A0ABT8SFF1_9BURK</name>
<dbReference type="InterPro" id="IPR006089">
    <property type="entry name" value="Acyl-CoA_DH_CS"/>
</dbReference>
<comment type="caution">
    <text evidence="8">The sequence shown here is derived from an EMBL/GenBank/DDBJ whole genome shotgun (WGS) entry which is preliminary data.</text>
</comment>
<gene>
    <name evidence="8" type="ORF">Q2T77_35990</name>
</gene>
<evidence type="ECO:0000259" key="7">
    <source>
        <dbReference type="Pfam" id="PF02771"/>
    </source>
</evidence>
<dbReference type="EMBL" id="JAUKVY010000045">
    <property type="protein sequence ID" value="MDO1537655.1"/>
    <property type="molecule type" value="Genomic_DNA"/>
</dbReference>
<keyword evidence="8" id="KW-0560">Oxidoreductase</keyword>
<evidence type="ECO:0000313" key="8">
    <source>
        <dbReference type="EMBL" id="MDO1537655.1"/>
    </source>
</evidence>
<sequence length="390" mass="42737">MDFQLNDVQRMMVESARQVGERFGLEYWREHDAKKAFPKEFWLAVCEAGLGGAALPEAYGGSGLGMFELSLIVDTLASTGGGSTVGQLFMINPIFGGVSISRFGSEKMKQEVLPKIISGEINCSMALTEPDAGTNTLELKTFARAEGDGWRLSGRKVWITGVASAQKMLVIARTKKLADSKSRTDGLTMFMIDVEREGLTHTPIDKLGTCTLDSSSVFFDDVRVEPDELIGTLHGGWRELLDVLNTERIVTTSGLVGSGSLAIRLAVEYANDRKVFGDRSISSYQGIQFPLAQGYAEIQAARLLNHKAATNFDQNLPYGSEANAAKLLAAQACSTVTEKAMQAMGGMGYAKEFHLERLWRDCRLFRFAPVSEEMVLNFIANHDLGMPRSY</sequence>
<keyword evidence="9" id="KW-1185">Reference proteome</keyword>
<organism evidence="8 9">
    <name type="scientific">Variovorax ginsengisoli</name>
    <dbReference type="NCBI Taxonomy" id="363844"/>
    <lineage>
        <taxon>Bacteria</taxon>
        <taxon>Pseudomonadati</taxon>
        <taxon>Pseudomonadota</taxon>
        <taxon>Betaproteobacteria</taxon>
        <taxon>Burkholderiales</taxon>
        <taxon>Comamonadaceae</taxon>
        <taxon>Variovorax</taxon>
    </lineage>
</organism>
<keyword evidence="4" id="KW-0274">FAD</keyword>
<comment type="similarity">
    <text evidence="2">Belongs to the acyl-CoA dehydrogenase family.</text>
</comment>
<reference evidence="8" key="1">
    <citation type="submission" date="2023-06" db="EMBL/GenBank/DDBJ databases">
        <authorList>
            <person name="Jiang Y."/>
            <person name="Liu Q."/>
        </authorList>
    </citation>
    <scope>NUCLEOTIDE SEQUENCE</scope>
    <source>
        <strain evidence="8">CGMCC 1.12090</strain>
    </source>
</reference>
<dbReference type="GO" id="GO:0016491">
    <property type="term" value="F:oxidoreductase activity"/>
    <property type="evidence" value="ECO:0007669"/>
    <property type="project" value="UniProtKB-KW"/>
</dbReference>
<dbReference type="PANTHER" id="PTHR43884">
    <property type="entry name" value="ACYL-COA DEHYDROGENASE"/>
    <property type="match status" value="1"/>
</dbReference>
<proteinExistence type="inferred from homology"/>
<dbReference type="Pfam" id="PF02771">
    <property type="entry name" value="Acyl-CoA_dh_N"/>
    <property type="match status" value="1"/>
</dbReference>
<dbReference type="Gene3D" id="1.10.540.10">
    <property type="entry name" value="Acyl-CoA dehydrogenase/oxidase, N-terminal domain"/>
    <property type="match status" value="1"/>
</dbReference>